<accession>G8X2X0</accession>
<dbReference type="PATRIC" id="fig|1003195.29.peg.3727"/>
<dbReference type="GO" id="GO:0003677">
    <property type="term" value="F:DNA binding"/>
    <property type="evidence" value="ECO:0007669"/>
    <property type="project" value="InterPro"/>
</dbReference>
<dbReference type="SMART" id="SM00530">
    <property type="entry name" value="HTH_XRE"/>
    <property type="match status" value="1"/>
</dbReference>
<dbReference type="HOGENOM" id="CLU_055817_0_0_11"/>
<dbReference type="Pfam" id="PF19054">
    <property type="entry name" value="DUF5753"/>
    <property type="match status" value="1"/>
</dbReference>
<dbReference type="InterPro" id="IPR010982">
    <property type="entry name" value="Lambda_DNA-bd_dom_sf"/>
</dbReference>
<dbReference type="InterPro" id="IPR043917">
    <property type="entry name" value="DUF5753"/>
</dbReference>
<dbReference type="CDD" id="cd00093">
    <property type="entry name" value="HTH_XRE"/>
    <property type="match status" value="1"/>
</dbReference>
<dbReference type="eggNOG" id="COG1813">
    <property type="taxonomic scope" value="Bacteria"/>
</dbReference>
<organism evidence="2 3">
    <name type="scientific">Streptantibioticus cattleyicolor (strain ATCC 35852 / DSM 46488 / JCM 4925 / NBRC 14057 / NRRL 8057)</name>
    <name type="common">Streptomyces cattleya</name>
    <dbReference type="NCBI Taxonomy" id="1003195"/>
    <lineage>
        <taxon>Bacteria</taxon>
        <taxon>Bacillati</taxon>
        <taxon>Actinomycetota</taxon>
        <taxon>Actinomycetes</taxon>
        <taxon>Kitasatosporales</taxon>
        <taxon>Streptomycetaceae</taxon>
        <taxon>Streptantibioticus</taxon>
    </lineage>
</organism>
<protein>
    <submittedName>
        <fullName evidence="2">Transcriptional regulator, XRE family</fullName>
    </submittedName>
</protein>
<dbReference type="KEGG" id="scy:SCATT_37310"/>
<proteinExistence type="predicted"/>
<dbReference type="AlphaFoldDB" id="G8X2X0"/>
<dbReference type="Gene3D" id="1.10.260.40">
    <property type="entry name" value="lambda repressor-like DNA-binding domains"/>
    <property type="match status" value="1"/>
</dbReference>
<dbReference type="Pfam" id="PF13560">
    <property type="entry name" value="HTH_31"/>
    <property type="match status" value="1"/>
</dbReference>
<feature type="domain" description="HTH cro/C1-type" evidence="1">
    <location>
        <begin position="17"/>
        <end position="69"/>
    </location>
</feature>
<evidence type="ECO:0000313" key="3">
    <source>
        <dbReference type="Proteomes" id="UP000007842"/>
    </source>
</evidence>
<evidence type="ECO:0000313" key="2">
    <source>
        <dbReference type="EMBL" id="AEW96102.1"/>
    </source>
</evidence>
<evidence type="ECO:0000259" key="1">
    <source>
        <dbReference type="PROSITE" id="PS50943"/>
    </source>
</evidence>
<dbReference type="EMBL" id="CP003219">
    <property type="protein sequence ID" value="AEW96102.1"/>
    <property type="molecule type" value="Genomic_DNA"/>
</dbReference>
<dbReference type="STRING" id="1003195.SCATT_37310"/>
<dbReference type="PROSITE" id="PS50943">
    <property type="entry name" value="HTH_CROC1"/>
    <property type="match status" value="1"/>
</dbReference>
<name>G8X2X0_STREN</name>
<keyword evidence="3" id="KW-1185">Reference proteome</keyword>
<dbReference type="Proteomes" id="UP000007842">
    <property type="component" value="Chromosome"/>
</dbReference>
<dbReference type="SUPFAM" id="SSF47413">
    <property type="entry name" value="lambda repressor-like DNA-binding domains"/>
    <property type="match status" value="1"/>
</dbReference>
<gene>
    <name evidence="2" type="ordered locus">SCATT_37310</name>
</gene>
<dbReference type="OrthoDB" id="5177600at2"/>
<reference evidence="3" key="1">
    <citation type="submission" date="2011-12" db="EMBL/GenBank/DDBJ databases">
        <title>Complete genome sequence of Streptomyces cattleya strain DSM 46488.</title>
        <authorList>
            <person name="Ou H.-Y."/>
            <person name="Li P."/>
            <person name="Zhao C."/>
            <person name="O'Hagan D."/>
            <person name="Deng Z."/>
        </authorList>
    </citation>
    <scope>NUCLEOTIDE SEQUENCE [LARGE SCALE GENOMIC DNA]</scope>
    <source>
        <strain evidence="3">ATCC 35852 / DSM 46488 / JCM 4925 / NBRC 14057 / NRRL 8057</strain>
    </source>
</reference>
<dbReference type="RefSeq" id="WP_014628245.1">
    <property type="nucleotide sequence ID" value="NC_016111.1"/>
</dbReference>
<sequence>MANVEGSDNMRMYGALVRHLRTRQKISLERLAAHCGYSKSLVAAIETGIRMPSMYFIRKAAEILGEDALLMELAEHLSRDTYPHWFLDYLDLERRARAIHSYQAHVLPGLLQTEETARAVLSAYRPVIDDKDIEERVAGRMARQTIFDRKPTPVLSFVLELITITRPIGGPEVHRAQLERLLFDAQRRNVEIQIMPPDRETHSALDGPFTLIETYDNRRLAYVEGQHGSRLIEDPLTVSDMDARYGIIRAQAFSPEESLRLIEQVAKEL</sequence>
<dbReference type="InterPro" id="IPR001387">
    <property type="entry name" value="Cro/C1-type_HTH"/>
</dbReference>